<gene>
    <name evidence="10" type="ORF">DA73_0234090</name>
    <name evidence="9" type="ORF">DA73_0400004810</name>
</gene>
<dbReference type="PANTHER" id="PTHR42714:SF6">
    <property type="entry name" value="TRANSLATION INITIATION FACTOR IF-2"/>
    <property type="match status" value="1"/>
</dbReference>
<reference evidence="10" key="1">
    <citation type="journal article" date="2015" name="Genome Announc.">
        <title>Draft Genome Sequence of Tolypothrix boutellei Strain VB521301.</title>
        <authorList>
            <person name="Chandrababunaidu M.M."/>
            <person name="Singh D."/>
            <person name="Sen D."/>
            <person name="Bhan S."/>
            <person name="Das S."/>
            <person name="Gupta A."/>
            <person name="Adhikary S.P."/>
            <person name="Tripathy S."/>
        </authorList>
    </citation>
    <scope>NUCLEOTIDE SEQUENCE</scope>
    <source>
        <strain evidence="10">VB521301</strain>
    </source>
</reference>
<keyword evidence="6" id="KW-0472">Membrane</keyword>
<dbReference type="RefSeq" id="WP_038081409.1">
    <property type="nucleotide sequence ID" value="NZ_JHEG04000001.1"/>
</dbReference>
<reference evidence="9" key="2">
    <citation type="submission" date="2019-11" db="EMBL/GenBank/DDBJ databases">
        <title>Improved Assembly of Tolypothrix boutellei genome.</title>
        <authorList>
            <person name="Sarangi A.N."/>
            <person name="Mukherjee M."/>
            <person name="Ghosh S."/>
            <person name="Singh D."/>
            <person name="Das A."/>
            <person name="Kant S."/>
            <person name="Prusty A."/>
            <person name="Tripathy S."/>
        </authorList>
    </citation>
    <scope>NUCLEOTIDE SEQUENCE</scope>
    <source>
        <strain evidence="9">VB521301</strain>
    </source>
</reference>
<evidence type="ECO:0000313" key="11">
    <source>
        <dbReference type="Proteomes" id="UP000029738"/>
    </source>
</evidence>
<sequence>MASTLPLPEPSGGSSSTDNSPQWEEELDSAIFTFEDIQAELNYKQAQTALQNLVNHLDLTPQEQEGLETEIADLETMLGKLERMVVQIAAFGLVGRGKSSLLNALVGQTVFETGPLHGVTRNTQTVDWSFSSEEIGKTEHALRVTLPGIGQSQVQLIDTPGLDEVDGDTRAALAEQIAKQADLILFVISGDMTKVEHEALSQLREVGKPILLVFNKVDQYPEADRMAIYEKIRNERVRELLSPDEIVMAAASPIVRTMVKRPDGTRGVQLRSGTAQIEELKLKILEVLQREGKALVALNTMIFADTVNEQLVQRKLKIRAEAANQLIWKSVMTKAIAIALNPVTVVDFLSGAVIDVALIMGLSKLYSIPMTETGAVNLLKQIALGMGGITASELLANLGLSSLKTLLGLSAPATGGISLGPYLSVALTQAGVAGVSSYAIGQVTKAYLANGASWGASGPKAVIGKILADLDESSILNRIKDELRSKVNLNKV</sequence>
<dbReference type="GO" id="GO:0030488">
    <property type="term" value="P:tRNA methylation"/>
    <property type="evidence" value="ECO:0007669"/>
    <property type="project" value="TreeGrafter"/>
</dbReference>
<keyword evidence="5" id="KW-0342">GTP-binding</keyword>
<dbReference type="GO" id="GO:0005737">
    <property type="term" value="C:cytoplasm"/>
    <property type="evidence" value="ECO:0007669"/>
    <property type="project" value="TreeGrafter"/>
</dbReference>
<keyword evidence="2" id="KW-0812">Transmembrane</keyword>
<keyword evidence="4" id="KW-1133">Transmembrane helix</keyword>
<dbReference type="PANTHER" id="PTHR42714">
    <property type="entry name" value="TRNA MODIFICATION GTPASE GTPBP3"/>
    <property type="match status" value="1"/>
</dbReference>
<dbReference type="Pfam" id="PF01926">
    <property type="entry name" value="MMR_HSR1"/>
    <property type="match status" value="1"/>
</dbReference>
<dbReference type="SUPFAM" id="SSF52540">
    <property type="entry name" value="P-loop containing nucleoside triphosphate hydrolases"/>
    <property type="match status" value="1"/>
</dbReference>
<dbReference type="STRING" id="1479485.DA73_0234090"/>
<dbReference type="InterPro" id="IPR027417">
    <property type="entry name" value="P-loop_NTPase"/>
</dbReference>
<dbReference type="InterPro" id="IPR005225">
    <property type="entry name" value="Small_GTP-bd"/>
</dbReference>
<evidence type="ECO:0000256" key="5">
    <source>
        <dbReference type="ARBA" id="ARBA00023134"/>
    </source>
</evidence>
<organism evidence="10">
    <name type="scientific">Tolypothrix bouteillei VB521301</name>
    <dbReference type="NCBI Taxonomy" id="1479485"/>
    <lineage>
        <taxon>Bacteria</taxon>
        <taxon>Bacillati</taxon>
        <taxon>Cyanobacteriota</taxon>
        <taxon>Cyanophyceae</taxon>
        <taxon>Nostocales</taxon>
        <taxon>Tolypothrichaceae</taxon>
        <taxon>Tolypothrix</taxon>
    </lineage>
</organism>
<dbReference type="Gene3D" id="3.40.50.300">
    <property type="entry name" value="P-loop containing nucleotide triphosphate hydrolases"/>
    <property type="match status" value="1"/>
</dbReference>
<dbReference type="EMBL" id="JHEG04000001">
    <property type="protein sequence ID" value="KAF3884847.1"/>
    <property type="molecule type" value="Genomic_DNA"/>
</dbReference>
<evidence type="ECO:0000256" key="6">
    <source>
        <dbReference type="ARBA" id="ARBA00023136"/>
    </source>
</evidence>
<evidence type="ECO:0000256" key="2">
    <source>
        <dbReference type="ARBA" id="ARBA00022692"/>
    </source>
</evidence>
<proteinExistence type="predicted"/>
<dbReference type="InterPro" id="IPR006073">
    <property type="entry name" value="GTP-bd"/>
</dbReference>
<dbReference type="NCBIfam" id="TIGR00231">
    <property type="entry name" value="small_GTP"/>
    <property type="match status" value="1"/>
</dbReference>
<dbReference type="InterPro" id="IPR021147">
    <property type="entry name" value="DUF697"/>
</dbReference>
<evidence type="ECO:0000313" key="9">
    <source>
        <dbReference type="EMBL" id="KAF3884847.1"/>
    </source>
</evidence>
<dbReference type="Pfam" id="PF05128">
    <property type="entry name" value="DUF697"/>
    <property type="match status" value="1"/>
</dbReference>
<accession>A0A0C1QV39</accession>
<evidence type="ECO:0000256" key="1">
    <source>
        <dbReference type="ARBA" id="ARBA00004141"/>
    </source>
</evidence>
<evidence type="ECO:0000259" key="8">
    <source>
        <dbReference type="Pfam" id="PF01926"/>
    </source>
</evidence>
<dbReference type="GO" id="GO:0005525">
    <property type="term" value="F:GTP binding"/>
    <property type="evidence" value="ECO:0007669"/>
    <property type="project" value="UniProtKB-KW"/>
</dbReference>
<feature type="domain" description="G" evidence="8">
    <location>
        <begin position="88"/>
        <end position="216"/>
    </location>
</feature>
<dbReference type="Proteomes" id="UP000029738">
    <property type="component" value="Unassembled WGS sequence"/>
</dbReference>
<evidence type="ECO:0000256" key="4">
    <source>
        <dbReference type="ARBA" id="ARBA00022989"/>
    </source>
</evidence>
<comment type="caution">
    <text evidence="10">The sequence shown here is derived from an EMBL/GenBank/DDBJ whole genome shotgun (WGS) entry which is preliminary data.</text>
</comment>
<dbReference type="AlphaFoldDB" id="A0A0C1QV39"/>
<dbReference type="OrthoDB" id="494524at2"/>
<evidence type="ECO:0000313" key="10">
    <source>
        <dbReference type="EMBL" id="KIE09379.1"/>
    </source>
</evidence>
<dbReference type="GO" id="GO:0002098">
    <property type="term" value="P:tRNA wobble uridine modification"/>
    <property type="evidence" value="ECO:0007669"/>
    <property type="project" value="TreeGrafter"/>
</dbReference>
<comment type="subcellular location">
    <subcellularLocation>
        <location evidence="1">Membrane</location>
        <topology evidence="1">Multi-pass membrane protein</topology>
    </subcellularLocation>
</comment>
<feature type="region of interest" description="Disordered" evidence="7">
    <location>
        <begin position="1"/>
        <end position="23"/>
    </location>
</feature>
<dbReference type="GO" id="GO:0016020">
    <property type="term" value="C:membrane"/>
    <property type="evidence" value="ECO:0007669"/>
    <property type="project" value="UniProtKB-SubCell"/>
</dbReference>
<dbReference type="EMBL" id="JHEG02000058">
    <property type="protein sequence ID" value="KIE09379.1"/>
    <property type="molecule type" value="Genomic_DNA"/>
</dbReference>
<keyword evidence="11" id="KW-1185">Reference proteome</keyword>
<evidence type="ECO:0000256" key="7">
    <source>
        <dbReference type="SAM" id="MobiDB-lite"/>
    </source>
</evidence>
<dbReference type="CDD" id="cd00880">
    <property type="entry name" value="Era_like"/>
    <property type="match status" value="1"/>
</dbReference>
<protein>
    <submittedName>
        <fullName evidence="9">DUF697 domain-containing protein</fullName>
    </submittedName>
    <submittedName>
        <fullName evidence="10">GTP-binding protein</fullName>
    </submittedName>
</protein>
<feature type="compositionally biased region" description="Low complexity" evidence="7">
    <location>
        <begin position="1"/>
        <end position="17"/>
    </location>
</feature>
<keyword evidence="3" id="KW-0547">Nucleotide-binding</keyword>
<name>A0A0C1QV39_9CYAN</name>
<evidence type="ECO:0000256" key="3">
    <source>
        <dbReference type="ARBA" id="ARBA00022741"/>
    </source>
</evidence>